<proteinExistence type="predicted"/>
<evidence type="ECO:0000256" key="5">
    <source>
        <dbReference type="SAM" id="MobiDB-lite"/>
    </source>
</evidence>
<dbReference type="InterPro" id="IPR013083">
    <property type="entry name" value="Znf_RING/FYVE/PHD"/>
</dbReference>
<dbReference type="InterPro" id="IPR017907">
    <property type="entry name" value="Znf_RING_CS"/>
</dbReference>
<evidence type="ECO:0000259" key="6">
    <source>
        <dbReference type="PROSITE" id="PS50089"/>
    </source>
</evidence>
<evidence type="ECO:0000313" key="7">
    <source>
        <dbReference type="EMBL" id="RLW09105.1"/>
    </source>
</evidence>
<protein>
    <recommendedName>
        <fullName evidence="6">RING-type domain-containing protein</fullName>
    </recommendedName>
</protein>
<evidence type="ECO:0000313" key="8">
    <source>
        <dbReference type="Proteomes" id="UP000276834"/>
    </source>
</evidence>
<dbReference type="EMBL" id="QUSF01000005">
    <property type="protein sequence ID" value="RLW09105.1"/>
    <property type="molecule type" value="Genomic_DNA"/>
</dbReference>
<dbReference type="OrthoDB" id="6105938at2759"/>
<evidence type="ECO:0000256" key="4">
    <source>
        <dbReference type="PROSITE-ProRule" id="PRU00175"/>
    </source>
</evidence>
<name>A0A3L8SV51_CHLGU</name>
<dbReference type="InterPro" id="IPR001841">
    <property type="entry name" value="Znf_RING"/>
</dbReference>
<feature type="region of interest" description="Disordered" evidence="5">
    <location>
        <begin position="242"/>
        <end position="298"/>
    </location>
</feature>
<dbReference type="Pfam" id="PF13923">
    <property type="entry name" value="zf-C3HC4_2"/>
    <property type="match status" value="1"/>
</dbReference>
<dbReference type="PROSITE" id="PS50089">
    <property type="entry name" value="ZF_RING_2"/>
    <property type="match status" value="1"/>
</dbReference>
<dbReference type="InterPro" id="IPR047134">
    <property type="entry name" value="RNF4"/>
</dbReference>
<dbReference type="SMART" id="SM00184">
    <property type="entry name" value="RING"/>
    <property type="match status" value="1"/>
</dbReference>
<dbReference type="AlphaFoldDB" id="A0A3L8SV51"/>
<keyword evidence="8" id="KW-1185">Reference proteome</keyword>
<keyword evidence="2 4" id="KW-0863">Zinc-finger</keyword>
<organism evidence="7 8">
    <name type="scientific">Chloebia gouldiae</name>
    <name type="common">Gouldian finch</name>
    <name type="synonym">Erythrura gouldiae</name>
    <dbReference type="NCBI Taxonomy" id="44316"/>
    <lineage>
        <taxon>Eukaryota</taxon>
        <taxon>Metazoa</taxon>
        <taxon>Chordata</taxon>
        <taxon>Craniata</taxon>
        <taxon>Vertebrata</taxon>
        <taxon>Euteleostomi</taxon>
        <taxon>Archelosauria</taxon>
        <taxon>Archosauria</taxon>
        <taxon>Dinosauria</taxon>
        <taxon>Saurischia</taxon>
        <taxon>Theropoda</taxon>
        <taxon>Coelurosauria</taxon>
        <taxon>Aves</taxon>
        <taxon>Neognathae</taxon>
        <taxon>Neoaves</taxon>
        <taxon>Telluraves</taxon>
        <taxon>Australaves</taxon>
        <taxon>Passeriformes</taxon>
        <taxon>Passeroidea</taxon>
        <taxon>Passeridae</taxon>
        <taxon>Chloebia</taxon>
    </lineage>
</organism>
<feature type="region of interest" description="Disordered" evidence="5">
    <location>
        <begin position="166"/>
        <end position="199"/>
    </location>
</feature>
<dbReference type="PROSITE" id="PS00518">
    <property type="entry name" value="ZF_RING_1"/>
    <property type="match status" value="1"/>
</dbReference>
<dbReference type="SUPFAM" id="SSF57850">
    <property type="entry name" value="RING/U-box"/>
    <property type="match status" value="1"/>
</dbReference>
<feature type="non-terminal residue" evidence="7">
    <location>
        <position position="1"/>
    </location>
</feature>
<sequence>VQKCLRCEQQPAGIGKWSPHFQAIGTGSFSGRWLVGDQGCSLFLDNQRKRPGGAVDSTPAQKRSRLLPSSAGGTWQMEPRDPEESGTPAFEPDLKHSKSNLSLFHTGRPFHSSVIFDLTLMFSFPIGEEVIDLTGEEVIQLRYEDVIDLTGESSEPEVIIISDDESPMDTEQSQQQLHLSGTSDEPLAREDEEEPRDIDDWGLCAAPGGLTKSNSIFFSLPSHVHRWKVLEVHGQERRNVTLNSQEQVDGSGNGAGANDGTGANDGRGANDAPVADAAPAEQGAEEEEDTDRSDSVSSSAQQGVVITCPICMDSYSEIMQGGRHLVAALCGHVFCSECLPIALEASPMCPTCRMDLTPELYHTLYL</sequence>
<feature type="compositionally biased region" description="Polar residues" evidence="5">
    <location>
        <begin position="169"/>
        <end position="183"/>
    </location>
</feature>
<feature type="domain" description="RING-type" evidence="6">
    <location>
        <begin position="308"/>
        <end position="353"/>
    </location>
</feature>
<evidence type="ECO:0000256" key="2">
    <source>
        <dbReference type="ARBA" id="ARBA00022771"/>
    </source>
</evidence>
<dbReference type="PANTHER" id="PTHR23041:SF78">
    <property type="entry name" value="E3 UBIQUITIN-PROTEIN LIGASE RNF4"/>
    <property type="match status" value="1"/>
</dbReference>
<gene>
    <name evidence="7" type="ORF">DV515_00002544</name>
</gene>
<feature type="region of interest" description="Disordered" evidence="5">
    <location>
        <begin position="46"/>
        <end position="91"/>
    </location>
</feature>
<evidence type="ECO:0000256" key="3">
    <source>
        <dbReference type="ARBA" id="ARBA00022833"/>
    </source>
</evidence>
<evidence type="ECO:0000256" key="1">
    <source>
        <dbReference type="ARBA" id="ARBA00022723"/>
    </source>
</evidence>
<keyword evidence="3" id="KW-0862">Zinc</keyword>
<dbReference type="GO" id="GO:0008270">
    <property type="term" value="F:zinc ion binding"/>
    <property type="evidence" value="ECO:0007669"/>
    <property type="project" value="UniProtKB-KW"/>
</dbReference>
<dbReference type="PANTHER" id="PTHR23041">
    <property type="entry name" value="RING FINGER DOMAIN-CONTAINING"/>
    <property type="match status" value="1"/>
</dbReference>
<keyword evidence="1" id="KW-0479">Metal-binding</keyword>
<feature type="compositionally biased region" description="Low complexity" evidence="5">
    <location>
        <begin position="266"/>
        <end position="282"/>
    </location>
</feature>
<dbReference type="Proteomes" id="UP000276834">
    <property type="component" value="Unassembled WGS sequence"/>
</dbReference>
<reference evidence="7 8" key="1">
    <citation type="journal article" date="2018" name="Proc. R. Soc. B">
        <title>A non-coding region near Follistatin controls head colour polymorphism in the Gouldian finch.</title>
        <authorList>
            <person name="Toomey M.B."/>
            <person name="Marques C.I."/>
            <person name="Andrade P."/>
            <person name="Araujo P.M."/>
            <person name="Sabatino S."/>
            <person name="Gazda M.A."/>
            <person name="Afonso S."/>
            <person name="Lopes R.J."/>
            <person name="Corbo J.C."/>
            <person name="Carneiro M."/>
        </authorList>
    </citation>
    <scope>NUCLEOTIDE SEQUENCE [LARGE SCALE GENOMIC DNA]</scope>
    <source>
        <strain evidence="7">Red01</strain>
        <tissue evidence="7">Muscle</tissue>
    </source>
</reference>
<feature type="compositionally biased region" description="Gly residues" evidence="5">
    <location>
        <begin position="251"/>
        <end position="265"/>
    </location>
</feature>
<dbReference type="Gene3D" id="3.30.40.10">
    <property type="entry name" value="Zinc/RING finger domain, C3HC4 (zinc finger)"/>
    <property type="match status" value="1"/>
</dbReference>
<comment type="caution">
    <text evidence="7">The sequence shown here is derived from an EMBL/GenBank/DDBJ whole genome shotgun (WGS) entry which is preliminary data.</text>
</comment>
<accession>A0A3L8SV51</accession>